<accession>C1MML1</accession>
<keyword evidence="7" id="KW-1185">Reference proteome</keyword>
<feature type="non-terminal residue" evidence="6">
    <location>
        <position position="1"/>
    </location>
</feature>
<keyword evidence="2 4" id="KW-0694">RNA-binding</keyword>
<keyword evidence="3" id="KW-0539">Nucleus</keyword>
<dbReference type="STRING" id="564608.C1MML1"/>
<dbReference type="CDD" id="cd12307">
    <property type="entry name" value="RRM_NIFK_like"/>
    <property type="match status" value="1"/>
</dbReference>
<feature type="domain" description="RRM" evidence="5">
    <location>
        <begin position="6"/>
        <end position="84"/>
    </location>
</feature>
<dbReference type="Pfam" id="PF00076">
    <property type="entry name" value="RRM_1"/>
    <property type="match status" value="1"/>
</dbReference>
<dbReference type="RefSeq" id="XP_003056947.1">
    <property type="nucleotide sequence ID" value="XM_003056901.1"/>
</dbReference>
<reference evidence="6 7" key="1">
    <citation type="journal article" date="2009" name="Science">
        <title>Green evolution and dynamic adaptations revealed by genomes of the marine picoeukaryotes Micromonas.</title>
        <authorList>
            <person name="Worden A.Z."/>
            <person name="Lee J.H."/>
            <person name="Mock T."/>
            <person name="Rouze P."/>
            <person name="Simmons M.P."/>
            <person name="Aerts A.L."/>
            <person name="Allen A.E."/>
            <person name="Cuvelier M.L."/>
            <person name="Derelle E."/>
            <person name="Everett M.V."/>
            <person name="Foulon E."/>
            <person name="Grimwood J."/>
            <person name="Gundlach H."/>
            <person name="Henrissat B."/>
            <person name="Napoli C."/>
            <person name="McDonald S.M."/>
            <person name="Parker M.S."/>
            <person name="Rombauts S."/>
            <person name="Salamov A."/>
            <person name="Von Dassow P."/>
            <person name="Badger J.H."/>
            <person name="Coutinho P.M."/>
            <person name="Demir E."/>
            <person name="Dubchak I."/>
            <person name="Gentemann C."/>
            <person name="Eikrem W."/>
            <person name="Gready J.E."/>
            <person name="John U."/>
            <person name="Lanier W."/>
            <person name="Lindquist E.A."/>
            <person name="Lucas S."/>
            <person name="Mayer K.F."/>
            <person name="Moreau H."/>
            <person name="Not F."/>
            <person name="Otillar R."/>
            <person name="Panaud O."/>
            <person name="Pangilinan J."/>
            <person name="Paulsen I."/>
            <person name="Piegu B."/>
            <person name="Poliakov A."/>
            <person name="Robbens S."/>
            <person name="Schmutz J."/>
            <person name="Toulza E."/>
            <person name="Wyss T."/>
            <person name="Zelensky A."/>
            <person name="Zhou K."/>
            <person name="Armbrust E.V."/>
            <person name="Bhattacharya D."/>
            <person name="Goodenough U.W."/>
            <person name="Van de Peer Y."/>
            <person name="Grigoriev I.V."/>
        </authorList>
    </citation>
    <scope>NUCLEOTIDE SEQUENCE [LARGE SCALE GENOMIC DNA]</scope>
    <source>
        <strain evidence="6 7">CCMP1545</strain>
    </source>
</reference>
<proteinExistence type="predicted"/>
<dbReference type="Proteomes" id="UP000001876">
    <property type="component" value="Unassembled WGS sequence"/>
</dbReference>
<gene>
    <name evidence="6" type="ORF">MICPUCDRAFT_7373</name>
</gene>
<dbReference type="GO" id="GO:0003723">
    <property type="term" value="F:RNA binding"/>
    <property type="evidence" value="ECO:0007669"/>
    <property type="project" value="UniProtKB-UniRule"/>
</dbReference>
<dbReference type="OMA" id="REEYNAP"/>
<evidence type="ECO:0000256" key="1">
    <source>
        <dbReference type="ARBA" id="ARBA00004604"/>
    </source>
</evidence>
<protein>
    <submittedName>
        <fullName evidence="6">Predicted protein</fullName>
    </submittedName>
</protein>
<dbReference type="KEGG" id="mpp:MICPUCDRAFT_7373"/>
<dbReference type="eggNOG" id="KOG4208">
    <property type="taxonomic scope" value="Eukaryota"/>
</dbReference>
<dbReference type="Gene3D" id="3.30.70.330">
    <property type="match status" value="1"/>
</dbReference>
<dbReference type="GeneID" id="9682864"/>
<evidence type="ECO:0000259" key="5">
    <source>
        <dbReference type="PROSITE" id="PS50102"/>
    </source>
</evidence>
<organism evidence="7">
    <name type="scientific">Micromonas pusilla (strain CCMP1545)</name>
    <name type="common">Picoplanktonic green alga</name>
    <dbReference type="NCBI Taxonomy" id="564608"/>
    <lineage>
        <taxon>Eukaryota</taxon>
        <taxon>Viridiplantae</taxon>
        <taxon>Chlorophyta</taxon>
        <taxon>Mamiellophyceae</taxon>
        <taxon>Mamiellales</taxon>
        <taxon>Mamiellaceae</taxon>
        <taxon>Micromonas</taxon>
    </lineage>
</organism>
<dbReference type="AlphaFoldDB" id="C1MML1"/>
<evidence type="ECO:0000313" key="7">
    <source>
        <dbReference type="Proteomes" id="UP000001876"/>
    </source>
</evidence>
<comment type="subcellular location">
    <subcellularLocation>
        <location evidence="1">Nucleus</location>
        <location evidence="1">Nucleolus</location>
    </subcellularLocation>
</comment>
<evidence type="ECO:0000256" key="3">
    <source>
        <dbReference type="ARBA" id="ARBA00023242"/>
    </source>
</evidence>
<evidence type="ECO:0000256" key="4">
    <source>
        <dbReference type="PROSITE-ProRule" id="PRU00176"/>
    </source>
</evidence>
<dbReference type="InterPro" id="IPR012677">
    <property type="entry name" value="Nucleotide-bd_a/b_plait_sf"/>
</dbReference>
<evidence type="ECO:0000313" key="6">
    <source>
        <dbReference type="EMBL" id="EEH58592.1"/>
    </source>
</evidence>
<dbReference type="OrthoDB" id="21467at2759"/>
<evidence type="ECO:0000256" key="2">
    <source>
        <dbReference type="ARBA" id="ARBA00022884"/>
    </source>
</evidence>
<dbReference type="PROSITE" id="PS50102">
    <property type="entry name" value="RRM"/>
    <property type="match status" value="1"/>
</dbReference>
<feature type="non-terminal residue" evidence="6">
    <location>
        <position position="151"/>
    </location>
</feature>
<dbReference type="PANTHER" id="PTHR46754">
    <property type="entry name" value="MKI67 FHA DOMAIN-INTERACTING NUCLEOLAR PHOSPHOPROTEIN"/>
    <property type="match status" value="1"/>
</dbReference>
<dbReference type="SUPFAM" id="SSF54928">
    <property type="entry name" value="RNA-binding domain, RBD"/>
    <property type="match status" value="1"/>
</dbReference>
<dbReference type="InterPro" id="IPR035979">
    <property type="entry name" value="RBD_domain_sf"/>
</dbReference>
<dbReference type="SMART" id="SM00360">
    <property type="entry name" value="RRM"/>
    <property type="match status" value="1"/>
</dbReference>
<dbReference type="GO" id="GO:0005730">
    <property type="term" value="C:nucleolus"/>
    <property type="evidence" value="ECO:0007669"/>
    <property type="project" value="UniProtKB-SubCell"/>
</dbReference>
<dbReference type="EMBL" id="GG663737">
    <property type="protein sequence ID" value="EEH58592.1"/>
    <property type="molecule type" value="Genomic_DNA"/>
</dbReference>
<name>C1MML1_MICPC</name>
<dbReference type="InterPro" id="IPR000504">
    <property type="entry name" value="RRM_dom"/>
</dbReference>
<sequence length="151" mass="17691">KETRAKTLYIGHVPHGFYEDQMRAYFGQFGEVTRLRLSRNKKTGRSKHYAYVEFKYPEVAEVVAQSMDGYLLFESIMKVKLMTPDECHPELWKGANRKFKTVPWQKKAAEKHDRALTEAETEKKNAALVKKERARRRKIEAAGIEYDFPGY</sequence>